<proteinExistence type="predicted"/>
<dbReference type="Proteomes" id="UP000243579">
    <property type="component" value="Unassembled WGS sequence"/>
</dbReference>
<dbReference type="AlphaFoldDB" id="A0A1V9YGS1"/>
<keyword evidence="3" id="KW-1185">Reference proteome</keyword>
<accession>A0A1V9YGS1</accession>
<protein>
    <submittedName>
        <fullName evidence="2">Uncharacterized protein</fullName>
    </submittedName>
</protein>
<feature type="compositionally biased region" description="Pro residues" evidence="1">
    <location>
        <begin position="344"/>
        <end position="355"/>
    </location>
</feature>
<reference evidence="2 3" key="1">
    <citation type="journal article" date="2014" name="Genome Biol. Evol.">
        <title>The secreted proteins of Achlya hypogyna and Thraustotheca clavata identify the ancestral oomycete secretome and reveal gene acquisitions by horizontal gene transfer.</title>
        <authorList>
            <person name="Misner I."/>
            <person name="Blouin N."/>
            <person name="Leonard G."/>
            <person name="Richards T.A."/>
            <person name="Lane C.E."/>
        </authorList>
    </citation>
    <scope>NUCLEOTIDE SEQUENCE [LARGE SCALE GENOMIC DNA]</scope>
    <source>
        <strain evidence="2 3">ATCC 48635</strain>
    </source>
</reference>
<gene>
    <name evidence="2" type="ORF">ACHHYP_12561</name>
</gene>
<evidence type="ECO:0000256" key="1">
    <source>
        <dbReference type="SAM" id="MobiDB-lite"/>
    </source>
</evidence>
<feature type="region of interest" description="Disordered" evidence="1">
    <location>
        <begin position="315"/>
        <end position="355"/>
    </location>
</feature>
<evidence type="ECO:0000313" key="2">
    <source>
        <dbReference type="EMBL" id="OQR84898.1"/>
    </source>
</evidence>
<dbReference type="EMBL" id="JNBR01001831">
    <property type="protein sequence ID" value="OQR84898.1"/>
    <property type="molecule type" value="Genomic_DNA"/>
</dbReference>
<name>A0A1V9YGS1_ACHHY</name>
<comment type="caution">
    <text evidence="2">The sequence shown here is derived from an EMBL/GenBank/DDBJ whole genome shotgun (WGS) entry which is preliminary data.</text>
</comment>
<dbReference type="OrthoDB" id="61565at2759"/>
<sequence length="355" mass="40468">MNGPRHVVVYGELSPEQKRNYSKLIIDNHIKFSKNEDGLFVATVRLTRPMASPVVEPTLKPVSLRERLNHINVLAVPEAMRRYTTLYCMLEGAANVDLTKPPLTDANVIKVIHDIYDARRDEPGVAVEEEHPFCSYVMHYFQTRYGLQSLVEQYLVDFLSSLHAHKEHLEVEVFSSFLDGTYDDAALAFFLEARAKLVAITIRDALGVKINVAKDSIWVSKAQCFVLAHQIYGARSGAPYLTFMTKFKDYLACQPVPRSVHETMEMNEFLSLALETRNAVLEIGESDYTPETKENLPMSPRDEKRRLLALLQRVRHRQDNAMTPDPDDNEGELGWVPHQEHGQPWPPSPKSPAWK</sequence>
<organism evidence="2 3">
    <name type="scientific">Achlya hypogyna</name>
    <name type="common">Oomycete</name>
    <name type="synonym">Protoachlya hypogyna</name>
    <dbReference type="NCBI Taxonomy" id="1202772"/>
    <lineage>
        <taxon>Eukaryota</taxon>
        <taxon>Sar</taxon>
        <taxon>Stramenopiles</taxon>
        <taxon>Oomycota</taxon>
        <taxon>Saprolegniomycetes</taxon>
        <taxon>Saprolegniales</taxon>
        <taxon>Achlyaceae</taxon>
        <taxon>Achlya</taxon>
    </lineage>
</organism>
<evidence type="ECO:0000313" key="3">
    <source>
        <dbReference type="Proteomes" id="UP000243579"/>
    </source>
</evidence>